<dbReference type="OrthoDB" id="1442375at2"/>
<feature type="region of interest" description="Disordered" evidence="1">
    <location>
        <begin position="1"/>
        <end position="27"/>
    </location>
</feature>
<feature type="region of interest" description="Disordered" evidence="1">
    <location>
        <begin position="96"/>
        <end position="119"/>
    </location>
</feature>
<feature type="compositionally biased region" description="Basic and acidic residues" evidence="1">
    <location>
        <begin position="101"/>
        <end position="110"/>
    </location>
</feature>
<dbReference type="Gene3D" id="1.25.40.10">
    <property type="entry name" value="Tetratricopeptide repeat domain"/>
    <property type="match status" value="2"/>
</dbReference>
<gene>
    <name evidence="2" type="ORF">ELAC_1241</name>
</gene>
<proteinExistence type="predicted"/>
<sequence>MNLFNSPHFPQFGPPNQEQVTPLQQARAAPGPQLLSLFQQGVPPQHLMPNSAPINPLGKIPFQIPFPVIPLPPIQAVSPAFFGGQTLPVTVASQSMEEEESKGVKRKQEDALNEDEVAAGATKKIRSEDSPLEAPVSRLRHFRSDETLLFPGEKEDLSAKLRRQRELEEQFGTVVDNIWKSAFDGAITEDQRREFIDTLEDLLQRGYARSAYTLAYLSLNDPAVSRLSQEYKLNCYRRGAELGSTDCCFALGMILYKNYPGGEKNAEVASYWRVAAALGHPNARFNYACLLLQGNGVEADPAVALKLLKENAEILNQPDAEYKLATELRSGEHIAEDLPRACDLLRRAASKGHTLAESTLAWALFYGEGTAVDKPEACALYKRCADRGDRKAQYNYALMKFTGDGVTADVEEAIRYLHLSADQNFPSAQHALANRYAAGDGLPKDKKKAFDLYKKAADDSKHVKSMLRVGKMYERGDGIEHNILKARQYYFLASKEGGAHGK</sequence>
<dbReference type="InterPro" id="IPR011990">
    <property type="entry name" value="TPR-like_helical_dom_sf"/>
</dbReference>
<reference evidence="3" key="1">
    <citation type="submission" date="2015-06" db="EMBL/GenBank/DDBJ databases">
        <authorList>
            <person name="Bertelli C."/>
        </authorList>
    </citation>
    <scope>NUCLEOTIDE SEQUENCE [LARGE SCALE GENOMIC DNA]</scope>
    <source>
        <strain evidence="3">CRIB-30</strain>
    </source>
</reference>
<dbReference type="SUPFAM" id="SSF81901">
    <property type="entry name" value="HCP-like"/>
    <property type="match status" value="2"/>
</dbReference>
<evidence type="ECO:0000313" key="3">
    <source>
        <dbReference type="Proteomes" id="UP000220251"/>
    </source>
</evidence>
<accession>A0A0H5DQ26</accession>
<dbReference type="Pfam" id="PF08238">
    <property type="entry name" value="Sel1"/>
    <property type="match status" value="6"/>
</dbReference>
<dbReference type="InterPro" id="IPR006597">
    <property type="entry name" value="Sel1-like"/>
</dbReference>
<dbReference type="SMART" id="SM00671">
    <property type="entry name" value="SEL1"/>
    <property type="match status" value="8"/>
</dbReference>
<keyword evidence="3" id="KW-1185">Reference proteome</keyword>
<dbReference type="Proteomes" id="UP000220251">
    <property type="component" value="Unassembled WGS sequence"/>
</dbReference>
<dbReference type="InterPro" id="IPR052945">
    <property type="entry name" value="Mitotic_Regulator"/>
</dbReference>
<organism evidence="2 3">
    <name type="scientific">Estrella lausannensis</name>
    <dbReference type="NCBI Taxonomy" id="483423"/>
    <lineage>
        <taxon>Bacteria</taxon>
        <taxon>Pseudomonadati</taxon>
        <taxon>Chlamydiota</taxon>
        <taxon>Chlamydiia</taxon>
        <taxon>Parachlamydiales</taxon>
        <taxon>Candidatus Criblamydiaceae</taxon>
        <taxon>Estrella</taxon>
    </lineage>
</organism>
<dbReference type="RefSeq" id="WP_098038437.1">
    <property type="nucleotide sequence ID" value="NZ_CWGJ01000012.1"/>
</dbReference>
<dbReference type="AlphaFoldDB" id="A0A0H5DQ26"/>
<evidence type="ECO:0000256" key="1">
    <source>
        <dbReference type="SAM" id="MobiDB-lite"/>
    </source>
</evidence>
<feature type="compositionally biased region" description="Polar residues" evidence="1">
    <location>
        <begin position="14"/>
        <end position="24"/>
    </location>
</feature>
<protein>
    <submittedName>
        <fullName evidence="2">Uncharacterized protein</fullName>
    </submittedName>
</protein>
<evidence type="ECO:0000313" key="2">
    <source>
        <dbReference type="EMBL" id="CRX38582.1"/>
    </source>
</evidence>
<dbReference type="EMBL" id="CWGJ01000012">
    <property type="protein sequence ID" value="CRX38582.1"/>
    <property type="molecule type" value="Genomic_DNA"/>
</dbReference>
<name>A0A0H5DQ26_9BACT</name>
<dbReference type="PANTHER" id="PTHR43628">
    <property type="entry name" value="ACTIVATOR OF C KINASE PROTEIN 1-RELATED"/>
    <property type="match status" value="1"/>
</dbReference>
<dbReference type="PANTHER" id="PTHR43628:SF1">
    <property type="entry name" value="CHITIN SYNTHASE REGULATORY FACTOR 2-RELATED"/>
    <property type="match status" value="1"/>
</dbReference>